<name>A0ABT4VM88_9HYPH</name>
<gene>
    <name evidence="3" type="ORF">OOZ53_07890</name>
</gene>
<dbReference type="Gene3D" id="3.30.450.20">
    <property type="entry name" value="PAS domain"/>
    <property type="match status" value="3"/>
</dbReference>
<dbReference type="PROSITE" id="PS50883">
    <property type="entry name" value="EAL"/>
    <property type="match status" value="1"/>
</dbReference>
<dbReference type="InterPro" id="IPR000014">
    <property type="entry name" value="PAS"/>
</dbReference>
<dbReference type="InterPro" id="IPR001633">
    <property type="entry name" value="EAL_dom"/>
</dbReference>
<dbReference type="NCBIfam" id="TIGR00254">
    <property type="entry name" value="GGDEF"/>
    <property type="match status" value="1"/>
</dbReference>
<comment type="caution">
    <text evidence="3">The sequence shown here is derived from an EMBL/GenBank/DDBJ whole genome shotgun (WGS) entry which is preliminary data.</text>
</comment>
<evidence type="ECO:0000259" key="2">
    <source>
        <dbReference type="PROSITE" id="PS50887"/>
    </source>
</evidence>
<dbReference type="InterPro" id="IPR035965">
    <property type="entry name" value="PAS-like_dom_sf"/>
</dbReference>
<dbReference type="InterPro" id="IPR052155">
    <property type="entry name" value="Biofilm_reg_signaling"/>
</dbReference>
<keyword evidence="4" id="KW-1185">Reference proteome</keyword>
<organism evidence="3 4">
    <name type="scientific">Hoeflea poritis</name>
    <dbReference type="NCBI Taxonomy" id="2993659"/>
    <lineage>
        <taxon>Bacteria</taxon>
        <taxon>Pseudomonadati</taxon>
        <taxon>Pseudomonadota</taxon>
        <taxon>Alphaproteobacteria</taxon>
        <taxon>Hyphomicrobiales</taxon>
        <taxon>Rhizobiaceae</taxon>
        <taxon>Hoeflea</taxon>
    </lineage>
</organism>
<evidence type="ECO:0000259" key="1">
    <source>
        <dbReference type="PROSITE" id="PS50883"/>
    </source>
</evidence>
<dbReference type="Pfam" id="PF00563">
    <property type="entry name" value="EAL"/>
    <property type="match status" value="1"/>
</dbReference>
<dbReference type="InterPro" id="IPR043128">
    <property type="entry name" value="Rev_trsase/Diguanyl_cyclase"/>
</dbReference>
<protein>
    <submittedName>
        <fullName evidence="3">PAS-domain containing protein</fullName>
    </submittedName>
</protein>
<dbReference type="PANTHER" id="PTHR44757">
    <property type="entry name" value="DIGUANYLATE CYCLASE DGCP"/>
    <property type="match status" value="1"/>
</dbReference>
<dbReference type="SMART" id="SM00091">
    <property type="entry name" value="PAS"/>
    <property type="match status" value="3"/>
</dbReference>
<dbReference type="CDD" id="cd01949">
    <property type="entry name" value="GGDEF"/>
    <property type="match status" value="1"/>
</dbReference>
<reference evidence="3" key="1">
    <citation type="submission" date="2022-11" db="EMBL/GenBank/DDBJ databases">
        <title>Hoeflea poritis sp. nov., isolated from scleractinian coral Porites lutea.</title>
        <authorList>
            <person name="Zhang G."/>
            <person name="Wei Q."/>
            <person name="Cai L."/>
        </authorList>
    </citation>
    <scope>NUCLEOTIDE SEQUENCE</scope>
    <source>
        <strain evidence="3">E7-10</strain>
    </source>
</reference>
<feature type="domain" description="GGDEF" evidence="2">
    <location>
        <begin position="424"/>
        <end position="557"/>
    </location>
</feature>
<accession>A0ABT4VM88</accession>
<evidence type="ECO:0000313" key="4">
    <source>
        <dbReference type="Proteomes" id="UP001148313"/>
    </source>
</evidence>
<dbReference type="SUPFAM" id="SSF141868">
    <property type="entry name" value="EAL domain-like"/>
    <property type="match status" value="1"/>
</dbReference>
<sequence length="823" mass="93326">MDSPLECRLTDIVESIPAGFLMCDSQDRIVVCNSLFKQWFFPGCGHKLKLGMTYRELLEVFINESPSAMMGRDEEWIERRMARRRNPEEPFEHRLADGRVLRSSEKRTADGSTISIHVDMTELHKQKEAADRKSDQLNVIIETIDQGISMFDGNLDLVAFNSRCINLLEFPEDFRNKAGTFEDFIRFNAERGEYGEGDIEEQVSTRVELARQFQPHRFERVRPDGTVIDIHGTPIPGGGMVTTYTDMTESRRSEEALLKRDEELTEQNRRFNAALDNMSQGLCMFDKDRRLLVCNKRYLELYDMPERFAEPGTLFDDVIRFRIERGDYAGIDPEKHLEGWNKIIDAGEALVKIQTLSDDRTVAIAHQPMPGGGWVSTHEDTTELQRIQARLAHMAHHDELTNLPNRTFLRERVEAALTARGRNRNFAIMCLDLDRFKNVNDTIGHPMGDKLLQAVAERLRGCVRQSDTIARLGGDEFAILQVSPDQPNAATATAQRICEVLSEPFDLDNHQVVIGASVGIAVAPSDGRDPDQLIKNADMALYRAKNDGRGIYRFFEAEMDARMQTRRNLELDLRRAFKASEFELHYQPLISLESDEVTGFEALLRWHHPLRGNVSPAEFIPVAEEIGLIIPLGEWVINQACMDATRWPSHTKVAVNLSPAQFRSENLVNSVFGALARSRIAPHRLELEITEHVLLQHNESTLHTLHALRDMGVRIAMDDFGTGYSSLSYLRSFPFDKIKIDRSFINDLSNQDEADVIVRAVASLSQNLGMMATAEGVETETQRDQVKAAGYTEMQGFLVSPARPIDEINARFFADACIGKSRL</sequence>
<dbReference type="PROSITE" id="PS50887">
    <property type="entry name" value="GGDEF"/>
    <property type="match status" value="1"/>
</dbReference>
<dbReference type="Proteomes" id="UP001148313">
    <property type="component" value="Unassembled WGS sequence"/>
</dbReference>
<dbReference type="RefSeq" id="WP_271088870.1">
    <property type="nucleotide sequence ID" value="NZ_JAPJZH010000004.1"/>
</dbReference>
<dbReference type="SUPFAM" id="SSF55785">
    <property type="entry name" value="PYP-like sensor domain (PAS domain)"/>
    <property type="match status" value="3"/>
</dbReference>
<dbReference type="SMART" id="SM00267">
    <property type="entry name" value="GGDEF"/>
    <property type="match status" value="1"/>
</dbReference>
<dbReference type="SMART" id="SM00052">
    <property type="entry name" value="EAL"/>
    <property type="match status" value="1"/>
</dbReference>
<dbReference type="EMBL" id="JAPJZH010000004">
    <property type="protein sequence ID" value="MDA4845265.1"/>
    <property type="molecule type" value="Genomic_DNA"/>
</dbReference>
<dbReference type="SUPFAM" id="SSF55073">
    <property type="entry name" value="Nucleotide cyclase"/>
    <property type="match status" value="1"/>
</dbReference>
<dbReference type="Pfam" id="PF00990">
    <property type="entry name" value="GGDEF"/>
    <property type="match status" value="1"/>
</dbReference>
<dbReference type="CDD" id="cd01948">
    <property type="entry name" value="EAL"/>
    <property type="match status" value="1"/>
</dbReference>
<dbReference type="PANTHER" id="PTHR44757:SF2">
    <property type="entry name" value="BIOFILM ARCHITECTURE MAINTENANCE PROTEIN MBAA"/>
    <property type="match status" value="1"/>
</dbReference>
<proteinExistence type="predicted"/>
<dbReference type="Gene3D" id="3.20.20.450">
    <property type="entry name" value="EAL domain"/>
    <property type="match status" value="1"/>
</dbReference>
<dbReference type="InterPro" id="IPR000160">
    <property type="entry name" value="GGDEF_dom"/>
</dbReference>
<dbReference type="InterPro" id="IPR029787">
    <property type="entry name" value="Nucleotide_cyclase"/>
</dbReference>
<dbReference type="Pfam" id="PF12860">
    <property type="entry name" value="PAS_7"/>
    <property type="match status" value="3"/>
</dbReference>
<evidence type="ECO:0000313" key="3">
    <source>
        <dbReference type="EMBL" id="MDA4845265.1"/>
    </source>
</evidence>
<dbReference type="InterPro" id="IPR035919">
    <property type="entry name" value="EAL_sf"/>
</dbReference>
<dbReference type="Gene3D" id="3.30.70.270">
    <property type="match status" value="1"/>
</dbReference>
<feature type="domain" description="EAL" evidence="1">
    <location>
        <begin position="566"/>
        <end position="816"/>
    </location>
</feature>